<sequence length="326" mass="38360">MKLFMNEYKGYIFTYYAGLIITLTYCKLMNFIKASEIIYILLFNTFIVSGFIIYKYITTKRAYEVFEKGIENLDESLLDLGKSPIGKNVSNVLNQQYNQYRLEIQKQNKIHDDHLTFINHWIHQMKTPVSVINLLLQEYEGEEISSNIQQELDKIDKGLNMAMYFARLDQFQKDFSVEKVNLYNDVVELVNKERRLFIKNRIIPKVELDKDLVVYSDKKWLRFIIEQIIINGVKYSKDYGKYLTIKNREDDKYIIIEIIDEGIGISKKDIKRVFEPFFTGENGRNFGESTGMGLYIVKTVCDNLGHEVELKSKIEKGTQVSILFKK</sequence>
<dbReference type="InterPro" id="IPR005467">
    <property type="entry name" value="His_kinase_dom"/>
</dbReference>
<protein>
    <recommendedName>
        <fullName evidence="3">histidine kinase</fullName>
        <ecNumber evidence="3">2.7.13.3</ecNumber>
    </recommendedName>
</protein>
<name>A0A0B3VY11_9FIRM</name>
<gene>
    <name evidence="13" type="ORF">QX51_07595</name>
</gene>
<dbReference type="PROSITE" id="PS50109">
    <property type="entry name" value="HIS_KIN"/>
    <property type="match status" value="1"/>
</dbReference>
<feature type="domain" description="Histidine kinase" evidence="12">
    <location>
        <begin position="120"/>
        <end position="326"/>
    </location>
</feature>
<evidence type="ECO:0000256" key="4">
    <source>
        <dbReference type="ARBA" id="ARBA00022475"/>
    </source>
</evidence>
<evidence type="ECO:0000256" key="3">
    <source>
        <dbReference type="ARBA" id="ARBA00012438"/>
    </source>
</evidence>
<dbReference type="FunFam" id="3.30.565.10:FF:000057">
    <property type="entry name" value="Sensor histidine kinase"/>
    <property type="match status" value="1"/>
</dbReference>
<dbReference type="PANTHER" id="PTHR45453">
    <property type="entry name" value="PHOSPHATE REGULON SENSOR PROTEIN PHOR"/>
    <property type="match status" value="1"/>
</dbReference>
<keyword evidence="7" id="KW-0418">Kinase</keyword>
<keyword evidence="4" id="KW-1003">Cell membrane</keyword>
<accession>A0A0B3VY11</accession>
<evidence type="ECO:0000256" key="2">
    <source>
        <dbReference type="ARBA" id="ARBA00004651"/>
    </source>
</evidence>
<comment type="subcellular location">
    <subcellularLocation>
        <location evidence="2">Cell membrane</location>
        <topology evidence="2">Multi-pass membrane protein</topology>
    </subcellularLocation>
</comment>
<evidence type="ECO:0000313" key="14">
    <source>
        <dbReference type="Proteomes" id="UP000031189"/>
    </source>
</evidence>
<keyword evidence="10 11" id="KW-0472">Membrane</keyword>
<dbReference type="RefSeq" id="WP_039679292.1">
    <property type="nucleotide sequence ID" value="NZ_JWHR01000068.1"/>
</dbReference>
<feature type="transmembrane region" description="Helical" evidence="11">
    <location>
        <begin position="38"/>
        <end position="57"/>
    </location>
</feature>
<dbReference type="PANTHER" id="PTHR45453:SF2">
    <property type="entry name" value="HISTIDINE KINASE"/>
    <property type="match status" value="1"/>
</dbReference>
<keyword evidence="14" id="KW-1185">Reference proteome</keyword>
<keyword evidence="8 11" id="KW-1133">Transmembrane helix</keyword>
<evidence type="ECO:0000256" key="6">
    <source>
        <dbReference type="ARBA" id="ARBA00022692"/>
    </source>
</evidence>
<evidence type="ECO:0000256" key="5">
    <source>
        <dbReference type="ARBA" id="ARBA00022679"/>
    </source>
</evidence>
<evidence type="ECO:0000256" key="8">
    <source>
        <dbReference type="ARBA" id="ARBA00022989"/>
    </source>
</evidence>
<keyword evidence="5" id="KW-0808">Transferase</keyword>
<feature type="transmembrane region" description="Helical" evidence="11">
    <location>
        <begin position="12"/>
        <end position="32"/>
    </location>
</feature>
<dbReference type="GO" id="GO:0004721">
    <property type="term" value="F:phosphoprotein phosphatase activity"/>
    <property type="evidence" value="ECO:0007669"/>
    <property type="project" value="TreeGrafter"/>
</dbReference>
<evidence type="ECO:0000256" key="10">
    <source>
        <dbReference type="ARBA" id="ARBA00023136"/>
    </source>
</evidence>
<dbReference type="EC" id="2.7.13.3" evidence="3"/>
<comment type="caution">
    <text evidence="13">The sequence shown here is derived from an EMBL/GenBank/DDBJ whole genome shotgun (WGS) entry which is preliminary data.</text>
</comment>
<dbReference type="InterPro" id="IPR036890">
    <property type="entry name" value="HATPase_C_sf"/>
</dbReference>
<dbReference type="SUPFAM" id="SSF55874">
    <property type="entry name" value="ATPase domain of HSP90 chaperone/DNA topoisomerase II/histidine kinase"/>
    <property type="match status" value="1"/>
</dbReference>
<evidence type="ECO:0000313" key="13">
    <source>
        <dbReference type="EMBL" id="KHS57673.1"/>
    </source>
</evidence>
<dbReference type="Proteomes" id="UP000031189">
    <property type="component" value="Unassembled WGS sequence"/>
</dbReference>
<evidence type="ECO:0000256" key="1">
    <source>
        <dbReference type="ARBA" id="ARBA00000085"/>
    </source>
</evidence>
<evidence type="ECO:0000256" key="11">
    <source>
        <dbReference type="SAM" id="Phobius"/>
    </source>
</evidence>
<keyword evidence="6 11" id="KW-0812">Transmembrane</keyword>
<proteinExistence type="predicted"/>
<dbReference type="OrthoDB" id="9780487at2"/>
<comment type="catalytic activity">
    <reaction evidence="1">
        <text>ATP + protein L-histidine = ADP + protein N-phospho-L-histidine.</text>
        <dbReference type="EC" id="2.7.13.3"/>
    </reaction>
</comment>
<dbReference type="STRING" id="1577792.QX51_07595"/>
<keyword evidence="9" id="KW-0902">Two-component regulatory system</keyword>
<evidence type="ECO:0000256" key="9">
    <source>
        <dbReference type="ARBA" id="ARBA00023012"/>
    </source>
</evidence>
<dbReference type="AlphaFoldDB" id="A0A0B3VY11"/>
<dbReference type="EMBL" id="JWHR01000068">
    <property type="protein sequence ID" value="KHS57673.1"/>
    <property type="molecule type" value="Genomic_DNA"/>
</dbReference>
<evidence type="ECO:0000259" key="12">
    <source>
        <dbReference type="PROSITE" id="PS50109"/>
    </source>
</evidence>
<dbReference type="PRINTS" id="PR00344">
    <property type="entry name" value="BCTRLSENSOR"/>
</dbReference>
<dbReference type="InterPro" id="IPR004358">
    <property type="entry name" value="Sig_transdc_His_kin-like_C"/>
</dbReference>
<reference evidence="13 14" key="1">
    <citation type="submission" date="2014-12" db="EMBL/GenBank/DDBJ databases">
        <title>Draft genome sequence of Terrisporobacter sp. 08-306576, isolated from the blood culture of a bacteremia patient.</title>
        <authorList>
            <person name="Lund L.C."/>
            <person name="Sydenham T.V."/>
            <person name="Hogh S.V."/>
            <person name="Skov M.N."/>
            <person name="Kemp M."/>
            <person name="Justesen U.S."/>
        </authorList>
    </citation>
    <scope>NUCLEOTIDE SEQUENCE [LARGE SCALE GENOMIC DNA]</scope>
    <source>
        <strain evidence="13 14">08-306576</strain>
    </source>
</reference>
<dbReference type="GO" id="GO:0000155">
    <property type="term" value="F:phosphorelay sensor kinase activity"/>
    <property type="evidence" value="ECO:0007669"/>
    <property type="project" value="TreeGrafter"/>
</dbReference>
<organism evidence="13 14">
    <name type="scientific">Terrisporobacter othiniensis</name>
    <dbReference type="NCBI Taxonomy" id="1577792"/>
    <lineage>
        <taxon>Bacteria</taxon>
        <taxon>Bacillati</taxon>
        <taxon>Bacillota</taxon>
        <taxon>Clostridia</taxon>
        <taxon>Peptostreptococcales</taxon>
        <taxon>Peptostreptococcaceae</taxon>
        <taxon>Terrisporobacter</taxon>
    </lineage>
</organism>
<dbReference type="GO" id="GO:0016036">
    <property type="term" value="P:cellular response to phosphate starvation"/>
    <property type="evidence" value="ECO:0007669"/>
    <property type="project" value="TreeGrafter"/>
</dbReference>
<dbReference type="Pfam" id="PF02518">
    <property type="entry name" value="HATPase_c"/>
    <property type="match status" value="1"/>
</dbReference>
<dbReference type="SMART" id="SM00387">
    <property type="entry name" value="HATPase_c"/>
    <property type="match status" value="1"/>
</dbReference>
<dbReference type="Gene3D" id="3.30.565.10">
    <property type="entry name" value="Histidine kinase-like ATPase, C-terminal domain"/>
    <property type="match status" value="1"/>
</dbReference>
<evidence type="ECO:0000256" key="7">
    <source>
        <dbReference type="ARBA" id="ARBA00022777"/>
    </source>
</evidence>
<dbReference type="GO" id="GO:0005886">
    <property type="term" value="C:plasma membrane"/>
    <property type="evidence" value="ECO:0007669"/>
    <property type="project" value="UniProtKB-SubCell"/>
</dbReference>
<dbReference type="InterPro" id="IPR003594">
    <property type="entry name" value="HATPase_dom"/>
</dbReference>
<dbReference type="InterPro" id="IPR050351">
    <property type="entry name" value="BphY/WalK/GraS-like"/>
</dbReference>